<evidence type="ECO:0000259" key="3">
    <source>
        <dbReference type="SMART" id="SM00822"/>
    </source>
</evidence>
<protein>
    <submittedName>
        <fullName evidence="4">3-ketoacyl-ACP reductase</fullName>
    </submittedName>
</protein>
<evidence type="ECO:0000313" key="4">
    <source>
        <dbReference type="EMBL" id="PZG21110.1"/>
    </source>
</evidence>
<organism evidence="4 5">
    <name type="scientific">Nonomuraea aridisoli</name>
    <dbReference type="NCBI Taxonomy" id="2070368"/>
    <lineage>
        <taxon>Bacteria</taxon>
        <taxon>Bacillati</taxon>
        <taxon>Actinomycetota</taxon>
        <taxon>Actinomycetes</taxon>
        <taxon>Streptosporangiales</taxon>
        <taxon>Streptosporangiaceae</taxon>
        <taxon>Nonomuraea</taxon>
    </lineage>
</organism>
<dbReference type="Proteomes" id="UP000249304">
    <property type="component" value="Unassembled WGS sequence"/>
</dbReference>
<dbReference type="PRINTS" id="PR00080">
    <property type="entry name" value="SDRFAMILY"/>
</dbReference>
<dbReference type="PANTHER" id="PTHR48107">
    <property type="entry name" value="NADPH-DEPENDENT ALDEHYDE REDUCTASE-LIKE PROTEIN, CHLOROPLASTIC-RELATED"/>
    <property type="match status" value="1"/>
</dbReference>
<proteinExistence type="inferred from homology"/>
<dbReference type="SUPFAM" id="SSF51735">
    <property type="entry name" value="NAD(P)-binding Rossmann-fold domains"/>
    <property type="match status" value="1"/>
</dbReference>
<dbReference type="RefSeq" id="WP_111177407.1">
    <property type="nucleotide sequence ID" value="NZ_POUD01000019.1"/>
</dbReference>
<keyword evidence="5" id="KW-1185">Reference proteome</keyword>
<dbReference type="SMART" id="SM00822">
    <property type="entry name" value="PKS_KR"/>
    <property type="match status" value="1"/>
</dbReference>
<evidence type="ECO:0000256" key="2">
    <source>
        <dbReference type="ARBA" id="ARBA00023002"/>
    </source>
</evidence>
<dbReference type="GO" id="GO:0016614">
    <property type="term" value="F:oxidoreductase activity, acting on CH-OH group of donors"/>
    <property type="evidence" value="ECO:0007669"/>
    <property type="project" value="UniProtKB-ARBA"/>
</dbReference>
<dbReference type="InterPro" id="IPR036291">
    <property type="entry name" value="NAD(P)-bd_dom_sf"/>
</dbReference>
<dbReference type="InterPro" id="IPR002347">
    <property type="entry name" value="SDR_fam"/>
</dbReference>
<accession>A0A2W2F617</accession>
<dbReference type="InterPro" id="IPR057326">
    <property type="entry name" value="KR_dom"/>
</dbReference>
<comment type="similarity">
    <text evidence="1">Belongs to the short-chain dehydrogenases/reductases (SDR) family.</text>
</comment>
<dbReference type="EMBL" id="POUD01000019">
    <property type="protein sequence ID" value="PZG21110.1"/>
    <property type="molecule type" value="Genomic_DNA"/>
</dbReference>
<feature type="domain" description="Ketoreductase" evidence="3">
    <location>
        <begin position="6"/>
        <end position="186"/>
    </location>
</feature>
<dbReference type="Gene3D" id="3.40.50.720">
    <property type="entry name" value="NAD(P)-binding Rossmann-like Domain"/>
    <property type="match status" value="1"/>
</dbReference>
<dbReference type="PANTHER" id="PTHR48107:SF7">
    <property type="entry name" value="RE15974P"/>
    <property type="match status" value="1"/>
</dbReference>
<reference evidence="4 5" key="1">
    <citation type="submission" date="2018-01" db="EMBL/GenBank/DDBJ databases">
        <title>Draft genome sequence of Nonomuraea sp. KC333.</title>
        <authorList>
            <person name="Sahin N."/>
            <person name="Saygin H."/>
            <person name="Ay H."/>
        </authorList>
    </citation>
    <scope>NUCLEOTIDE SEQUENCE [LARGE SCALE GENOMIC DNA]</scope>
    <source>
        <strain evidence="4 5">KC333</strain>
    </source>
</reference>
<dbReference type="Pfam" id="PF13561">
    <property type="entry name" value="adh_short_C2"/>
    <property type="match status" value="1"/>
</dbReference>
<keyword evidence="2" id="KW-0560">Oxidoreductase</keyword>
<gene>
    <name evidence="4" type="ORF">C1J01_07405</name>
</gene>
<comment type="caution">
    <text evidence="4">The sequence shown here is derived from an EMBL/GenBank/DDBJ whole genome shotgun (WGS) entry which is preliminary data.</text>
</comment>
<dbReference type="FunFam" id="3.40.50.720:FF:000084">
    <property type="entry name" value="Short-chain dehydrogenase reductase"/>
    <property type="match status" value="1"/>
</dbReference>
<dbReference type="AlphaFoldDB" id="A0A2W2F617"/>
<dbReference type="PRINTS" id="PR00081">
    <property type="entry name" value="GDHRDH"/>
</dbReference>
<evidence type="ECO:0000313" key="5">
    <source>
        <dbReference type="Proteomes" id="UP000249304"/>
    </source>
</evidence>
<name>A0A2W2F617_9ACTN</name>
<dbReference type="OrthoDB" id="3571370at2"/>
<evidence type="ECO:0000256" key="1">
    <source>
        <dbReference type="ARBA" id="ARBA00006484"/>
    </source>
</evidence>
<sequence>MSTASRIAIVTGGSRGIGRAVASRLAAAGQDVAVVYASNDKEADAAVGEIEAAGARGIALQADVADEAAVTAAFDTVERRLGPVDVVINAAGVMALQPTRELDLAELDRQLRTNVRGTFVMAKEAARRIRPGGAIVAFSTSITRLRFPTFGAYAATKGAVEALVPILAKELGGRDVTVNAVAPGPTATELFFDGKTQQDIDRIAAMNPMNRLGTPQDIAEVVAFLAGPGRWVNGQVVFANGGAA</sequence>